<dbReference type="AlphaFoldDB" id="A0A9P5E044"/>
<name>A0A9P5E044_9HYPO</name>
<evidence type="ECO:0000313" key="3">
    <source>
        <dbReference type="Proteomes" id="UP000730481"/>
    </source>
</evidence>
<proteinExistence type="predicted"/>
<reference evidence="2" key="1">
    <citation type="journal article" date="2017" name="Mycologia">
        <title>Fusarium algeriense, sp. nov., a novel toxigenic crown rot pathogen of durum wheat from Algeria is nested in the Fusarium burgessii species complex.</title>
        <authorList>
            <person name="Laraba I."/>
            <person name="Keddad A."/>
            <person name="Boureghda H."/>
            <person name="Abdallah N."/>
            <person name="Vaughan M.M."/>
            <person name="Proctor R.H."/>
            <person name="Busman M."/>
            <person name="O'Donnell K."/>
        </authorList>
    </citation>
    <scope>NUCLEOTIDE SEQUENCE</scope>
    <source>
        <strain evidence="2">NRRL 25174</strain>
    </source>
</reference>
<comment type="caution">
    <text evidence="2">The sequence shown here is derived from an EMBL/GenBank/DDBJ whole genome shotgun (WGS) entry which is preliminary data.</text>
</comment>
<dbReference type="EMBL" id="PVQB02000082">
    <property type="protein sequence ID" value="KAF4343737.1"/>
    <property type="molecule type" value="Genomic_DNA"/>
</dbReference>
<dbReference type="OrthoDB" id="5075895at2759"/>
<evidence type="ECO:0000313" key="2">
    <source>
        <dbReference type="EMBL" id="KAF4343737.1"/>
    </source>
</evidence>
<organism evidence="2 3">
    <name type="scientific">Fusarium beomiforme</name>
    <dbReference type="NCBI Taxonomy" id="44412"/>
    <lineage>
        <taxon>Eukaryota</taxon>
        <taxon>Fungi</taxon>
        <taxon>Dikarya</taxon>
        <taxon>Ascomycota</taxon>
        <taxon>Pezizomycotina</taxon>
        <taxon>Sordariomycetes</taxon>
        <taxon>Hypocreomycetidae</taxon>
        <taxon>Hypocreales</taxon>
        <taxon>Nectriaceae</taxon>
        <taxon>Fusarium</taxon>
        <taxon>Fusarium burgessii species complex</taxon>
    </lineage>
</organism>
<evidence type="ECO:0000256" key="1">
    <source>
        <dbReference type="SAM" id="MobiDB-lite"/>
    </source>
</evidence>
<keyword evidence="3" id="KW-1185">Reference proteome</keyword>
<feature type="region of interest" description="Disordered" evidence="1">
    <location>
        <begin position="237"/>
        <end position="258"/>
    </location>
</feature>
<sequence>MISLMLIWTALVVADLPVPNLGPQLSEDINFKKTLFIECNNFIQTCAPTISSCASVICQQCTGLGQKALNACCTTESNPADCLGDALRMPNTAEASVTTSESGPTTSLSEIVASTTTSSSQSVISTTTNEAPIVTEAPSGKAACESVSKSLSICNSLSPGVISSSFLFQAPCLCYNASYKFDPSIYDRPFSNCLAYYSTASPSLYSSLSASSIESNPCSRIGDVVKSCSDVGSCTPVETGTRSGSGSTTSGSSSHGSTATLVPLTTTKSSKNSGQMLSHVSCNFLVKSYEED</sequence>
<accession>A0A9P5E044</accession>
<reference evidence="2" key="2">
    <citation type="submission" date="2020-02" db="EMBL/GenBank/DDBJ databases">
        <title>Identification and distribution of gene clusters putatively required for synthesis of sphingolipid metabolism inhibitors in phylogenetically diverse species of the filamentous fungus Fusarium.</title>
        <authorList>
            <person name="Kim H.-S."/>
            <person name="Busman M."/>
            <person name="Brown D.W."/>
            <person name="Divon H."/>
            <person name="Uhlig S."/>
            <person name="Proctor R.H."/>
        </authorList>
    </citation>
    <scope>NUCLEOTIDE SEQUENCE</scope>
    <source>
        <strain evidence="2">NRRL 25174</strain>
    </source>
</reference>
<dbReference type="Proteomes" id="UP000730481">
    <property type="component" value="Unassembled WGS sequence"/>
</dbReference>
<feature type="compositionally biased region" description="Low complexity" evidence="1">
    <location>
        <begin position="239"/>
        <end position="258"/>
    </location>
</feature>
<gene>
    <name evidence="2" type="ORF">FBEOM_2324</name>
</gene>
<protein>
    <submittedName>
        <fullName evidence="2">Uncharacterized protein</fullName>
    </submittedName>
</protein>